<keyword evidence="3" id="KW-1185">Reference proteome</keyword>
<dbReference type="AlphaFoldDB" id="A0AAW1UR11"/>
<evidence type="ECO:0000313" key="2">
    <source>
        <dbReference type="EMBL" id="KAK9882963.1"/>
    </source>
</evidence>
<feature type="region of interest" description="Disordered" evidence="1">
    <location>
        <begin position="524"/>
        <end position="719"/>
    </location>
</feature>
<feature type="compositionally biased region" description="Basic and acidic residues" evidence="1">
    <location>
        <begin position="703"/>
        <end position="719"/>
    </location>
</feature>
<feature type="region of interest" description="Disordered" evidence="1">
    <location>
        <begin position="296"/>
        <end position="418"/>
    </location>
</feature>
<feature type="compositionally biased region" description="Acidic residues" evidence="1">
    <location>
        <begin position="545"/>
        <end position="556"/>
    </location>
</feature>
<protein>
    <submittedName>
        <fullName evidence="2">Uncharacterized protein</fullName>
    </submittedName>
</protein>
<feature type="compositionally biased region" description="Basic and acidic residues" evidence="1">
    <location>
        <begin position="371"/>
        <end position="386"/>
    </location>
</feature>
<evidence type="ECO:0000313" key="3">
    <source>
        <dbReference type="Proteomes" id="UP001431783"/>
    </source>
</evidence>
<evidence type="ECO:0000256" key="1">
    <source>
        <dbReference type="SAM" id="MobiDB-lite"/>
    </source>
</evidence>
<comment type="caution">
    <text evidence="2">The sequence shown here is derived from an EMBL/GenBank/DDBJ whole genome shotgun (WGS) entry which is preliminary data.</text>
</comment>
<reference evidence="2 3" key="1">
    <citation type="submission" date="2023-03" db="EMBL/GenBank/DDBJ databases">
        <title>Genome insight into feeding habits of ladybird beetles.</title>
        <authorList>
            <person name="Li H.-S."/>
            <person name="Huang Y.-H."/>
            <person name="Pang H."/>
        </authorList>
    </citation>
    <scope>NUCLEOTIDE SEQUENCE [LARGE SCALE GENOMIC DNA]</scope>
    <source>
        <strain evidence="2">SYSU_2023b</strain>
        <tissue evidence="2">Whole body</tissue>
    </source>
</reference>
<name>A0AAW1UR11_9CUCU</name>
<organism evidence="2 3">
    <name type="scientific">Henosepilachna vigintioctopunctata</name>
    <dbReference type="NCBI Taxonomy" id="420089"/>
    <lineage>
        <taxon>Eukaryota</taxon>
        <taxon>Metazoa</taxon>
        <taxon>Ecdysozoa</taxon>
        <taxon>Arthropoda</taxon>
        <taxon>Hexapoda</taxon>
        <taxon>Insecta</taxon>
        <taxon>Pterygota</taxon>
        <taxon>Neoptera</taxon>
        <taxon>Endopterygota</taxon>
        <taxon>Coleoptera</taxon>
        <taxon>Polyphaga</taxon>
        <taxon>Cucujiformia</taxon>
        <taxon>Coccinelloidea</taxon>
        <taxon>Coccinellidae</taxon>
        <taxon>Epilachninae</taxon>
        <taxon>Epilachnini</taxon>
        <taxon>Henosepilachna</taxon>
    </lineage>
</organism>
<feature type="compositionally biased region" description="Pro residues" evidence="1">
    <location>
        <begin position="652"/>
        <end position="662"/>
    </location>
</feature>
<feature type="compositionally biased region" description="Basic and acidic residues" evidence="1">
    <location>
        <begin position="407"/>
        <end position="418"/>
    </location>
</feature>
<feature type="compositionally biased region" description="Basic and acidic residues" evidence="1">
    <location>
        <begin position="524"/>
        <end position="535"/>
    </location>
</feature>
<proteinExistence type="predicted"/>
<feature type="compositionally biased region" description="Low complexity" evidence="1">
    <location>
        <begin position="562"/>
        <end position="576"/>
    </location>
</feature>
<feature type="compositionally biased region" description="Low complexity" evidence="1">
    <location>
        <begin position="333"/>
        <end position="342"/>
    </location>
</feature>
<gene>
    <name evidence="2" type="ORF">WA026_001180</name>
</gene>
<dbReference type="EMBL" id="JARQZJ010000091">
    <property type="protein sequence ID" value="KAK9882963.1"/>
    <property type="molecule type" value="Genomic_DNA"/>
</dbReference>
<sequence length="894" mass="102940">MEPLAPGTEDDPLYIQASRPSKKEAVEEQALSKKAILPNGKYDTIFELNYVEGSQHWFCRICECLVLGKLFNHEIGKRHLGNLEKWNWNTHFEGRDSSNNAEGGGSETPMVVAPGEPVPPGFEGEIESVTMIQGRLDGFNAGPLVGLEYLLELLDYDPTKEPSYLCILCDKKGDPRTVLTHLSSYNHQVMYLQKHFPTVYRHIAPYMVKAFKRNWQSGLQKIAEAIENTFGRLKPMPVEAGKFDKDRMLYIEIVAKGKHFSELSGHTFENVVTKEDLTKVYEEAKPYDSSLPFRKTVPQLVNKRKSPSPPVVARPIKRQRPPPEGLRARKRSLSPVSDISSSDLEDFDPSSNTKNENRRSDATPKPPASDKWNEAWRRSPSRKKDGPMPWQKANYGRSKQPYSALASDRRKDEKAEKMEEFKKLSKAIDNDMEQVLKKHKLNPEKHPKYNDEWKKFWNLRYKELQAQGKNAATHDFKPEWIEFWNKRMLELHQEEIKTKKLSLRKRLGLPDEATPISFKIGERRKLVEPAGRDNKPLPTAAQPDSDPEVIIIEDNDKDSVRSHSSSSKNRRNSPSPLRKRDRSPQFRRRSPTGRTNSPPMRRRNSPVASTRRPSPSSNRRPSPLVGRPSPAVQKSSRRISPSPRRRSLEKNSPPPLKPSPPKRSPRRERGDGRFSSPSRRYSVERSPGPDRFGTSRMRRSKERSRSRGRSRELSWERDRHRDYDDKHSYRFYRSRGGHGPWESPPLSRDRLYAPMLNPYAPPKVMRDVTRQPVHYPDSDKDDNEDVNIVGVLRLLTALEEKLGSLGPKVIDLLAQALAMEKKTANSSEELLDNEMNCVLFETVKEKLKGQLQAGFVDRIQEKAFKIAIKKTASLIHIAGQRKNRRRWNNQRNRW</sequence>
<feature type="compositionally biased region" description="Low complexity" evidence="1">
    <location>
        <begin position="611"/>
        <end position="623"/>
    </location>
</feature>
<accession>A0AAW1UR11</accession>
<dbReference type="Proteomes" id="UP001431783">
    <property type="component" value="Unassembled WGS sequence"/>
</dbReference>
<feature type="compositionally biased region" description="Basic residues" evidence="1">
    <location>
        <begin position="577"/>
        <end position="591"/>
    </location>
</feature>